<reference evidence="17 18" key="1">
    <citation type="submission" date="2017-03" db="EMBL/GenBank/DDBJ databases">
        <title>An alternative strategy for trypanosome survival in the mammalian bloodstream revealed through genome and transcriptome analysis of the ubiquitous bovine parasite Trypanosoma (Megatrypanum) theileri.</title>
        <authorList>
            <person name="Kelly S."/>
            <person name="Ivens A."/>
            <person name="Mott A."/>
            <person name="O'Neill E."/>
            <person name="Emms D."/>
            <person name="Macleod O."/>
            <person name="Voorheis P."/>
            <person name="Matthews J."/>
            <person name="Matthews K."/>
            <person name="Carrington M."/>
        </authorList>
    </citation>
    <scope>NUCLEOTIDE SEQUENCE [LARGE SCALE GENOMIC DNA]</scope>
    <source>
        <strain evidence="17">Edinburgh</strain>
    </source>
</reference>
<keyword evidence="13" id="KW-1015">Disulfide bond</keyword>
<evidence type="ECO:0000313" key="18">
    <source>
        <dbReference type="Proteomes" id="UP000192257"/>
    </source>
</evidence>
<dbReference type="Gene3D" id="2.10.55.10">
    <property type="entry name" value="Leishmanolysin domain 3"/>
    <property type="match status" value="1"/>
</dbReference>
<comment type="similarity">
    <text evidence="3 16">Belongs to the peptidase M8 family.</text>
</comment>
<evidence type="ECO:0000256" key="12">
    <source>
        <dbReference type="ARBA" id="ARBA00023145"/>
    </source>
</evidence>
<feature type="binding site" evidence="15">
    <location>
        <position position="168"/>
    </location>
    <ligand>
        <name>Zn(2+)</name>
        <dbReference type="ChEBI" id="CHEBI:29105"/>
        <note>catalytic</note>
    </ligand>
</feature>
<dbReference type="AlphaFoldDB" id="A0A1X0NYE7"/>
<evidence type="ECO:0000313" key="17">
    <source>
        <dbReference type="EMBL" id="ORC89707.1"/>
    </source>
</evidence>
<sequence>QAYTVATSKRQLIRIKTSMEDLKDEKKYCTTENAKLRTSDGRELSCDKDYILTEEQKTNLMEKIIPAAVKLHAERLLVDPESTPLIIPQFNQSTDCRFFTVPQDHHNPGVENADFVLYVAAKPGDAFGVTCANKEPSGRPIAGGLNFIPYQTVSTRPNVRQAAHHIAHALGFDYERMKSLGMISVITVRGVKRVVVSSDMTKKMAQEHYGCSNLEGMELDYRERKVFRMDVSSTWSSRNAKDELMSSLHAFGGAYYTVLTMAAFHDMKYYSANWGMEEPMSWGNKSGCDFIRKGCLTENGVSNYPNAFCTDERLRCSSDRFGLAKCVDVDEGTVNADKTGSCPVLVSPLSVREDASLFSFACTELGDADFPGFLTGENSMCLTTNEYDVEKYGNTTKLSGVCAQVLCDKSNRKVKVKYSGILEFQECPSGSEIAVGSSSASLKFKRIHCPMYTEVCTVASDGSSLHPLANAPHDQSDIAHRVGMNGNSAAHSLLHALLLAVTLVVVVSL</sequence>
<comment type="caution">
    <text evidence="17">The sequence shown here is derived from an EMBL/GenBank/DDBJ whole genome shotgun (WGS) entry which is preliminary data.</text>
</comment>
<evidence type="ECO:0000256" key="11">
    <source>
        <dbReference type="ARBA" id="ARBA00023136"/>
    </source>
</evidence>
<dbReference type="GO" id="GO:0005737">
    <property type="term" value="C:cytoplasm"/>
    <property type="evidence" value="ECO:0007669"/>
    <property type="project" value="TreeGrafter"/>
</dbReference>
<dbReference type="Gene3D" id="3.10.170.20">
    <property type="match status" value="1"/>
</dbReference>
<evidence type="ECO:0000256" key="3">
    <source>
        <dbReference type="ARBA" id="ARBA00005860"/>
    </source>
</evidence>
<evidence type="ECO:0000256" key="15">
    <source>
        <dbReference type="PIRSR" id="PIRSR601577-2"/>
    </source>
</evidence>
<evidence type="ECO:0000256" key="10">
    <source>
        <dbReference type="ARBA" id="ARBA00023049"/>
    </source>
</evidence>
<feature type="non-terminal residue" evidence="17">
    <location>
        <position position="1"/>
    </location>
</feature>
<comment type="catalytic activity">
    <reaction evidence="1">
        <text>Preference for hydrophobic residues at P1 and P1' and basic residues at P2' and P3'. A model nonapeptide is cleaved at -Ala-Tyr-|-Leu-Lys-Lys-.</text>
        <dbReference type="EC" id="3.4.24.36"/>
    </reaction>
</comment>
<proteinExistence type="inferred from homology"/>
<dbReference type="GO" id="GO:0016020">
    <property type="term" value="C:membrane"/>
    <property type="evidence" value="ECO:0007669"/>
    <property type="project" value="UniProtKB-SubCell"/>
</dbReference>
<dbReference type="Proteomes" id="UP000192257">
    <property type="component" value="Unassembled WGS sequence"/>
</dbReference>
<dbReference type="GO" id="GO:0046872">
    <property type="term" value="F:metal ion binding"/>
    <property type="evidence" value="ECO:0007669"/>
    <property type="project" value="UniProtKB-KW"/>
</dbReference>
<feature type="binding site" evidence="15">
    <location>
        <position position="164"/>
    </location>
    <ligand>
        <name>Zn(2+)</name>
        <dbReference type="ChEBI" id="CHEBI:29105"/>
        <note>catalytic</note>
    </ligand>
</feature>
<dbReference type="Gene3D" id="3.90.132.10">
    <property type="entry name" value="Leishmanolysin , domain 2"/>
    <property type="match status" value="1"/>
</dbReference>
<gene>
    <name evidence="17" type="ORF">TM35_000112410</name>
</gene>
<evidence type="ECO:0000256" key="1">
    <source>
        <dbReference type="ARBA" id="ARBA00001249"/>
    </source>
</evidence>
<dbReference type="InterPro" id="IPR001577">
    <property type="entry name" value="Peptidase_M8"/>
</dbReference>
<dbReference type="GO" id="GO:0006508">
    <property type="term" value="P:proteolysis"/>
    <property type="evidence" value="ECO:0007669"/>
    <property type="project" value="UniProtKB-KW"/>
</dbReference>
<comment type="cofactor">
    <cofactor evidence="15 16">
        <name>Zn(2+)</name>
        <dbReference type="ChEBI" id="CHEBI:29105"/>
    </cofactor>
    <text evidence="15 16">Binds 1 zinc ion per subunit.</text>
</comment>
<evidence type="ECO:0000256" key="5">
    <source>
        <dbReference type="ARBA" id="ARBA00022723"/>
    </source>
</evidence>
<evidence type="ECO:0000256" key="6">
    <source>
        <dbReference type="ARBA" id="ARBA00022729"/>
    </source>
</evidence>
<protein>
    <recommendedName>
        <fullName evidence="16">Leishmanolysin-like peptidase</fullName>
        <ecNumber evidence="16">3.4.24.-</ecNumber>
    </recommendedName>
</protein>
<evidence type="ECO:0000256" key="16">
    <source>
        <dbReference type="RuleBase" id="RU366077"/>
    </source>
</evidence>
<keyword evidence="4 16" id="KW-0645">Protease</keyword>
<evidence type="ECO:0000256" key="14">
    <source>
        <dbReference type="ARBA" id="ARBA00023180"/>
    </source>
</evidence>
<dbReference type="EC" id="3.4.24.-" evidence="16"/>
<keyword evidence="10 15" id="KW-0482">Metalloprotease</keyword>
<dbReference type="PRINTS" id="PR00782">
    <property type="entry name" value="LSHMANOLYSIN"/>
</dbReference>
<keyword evidence="7 16" id="KW-0378">Hydrolase</keyword>
<dbReference type="RefSeq" id="XP_028883773.1">
    <property type="nucleotide sequence ID" value="XM_029024950.1"/>
</dbReference>
<comment type="subcellular location">
    <subcellularLocation>
        <location evidence="2">Membrane</location>
    </subcellularLocation>
</comment>
<organism evidence="17 18">
    <name type="scientific">Trypanosoma theileri</name>
    <dbReference type="NCBI Taxonomy" id="67003"/>
    <lineage>
        <taxon>Eukaryota</taxon>
        <taxon>Discoba</taxon>
        <taxon>Euglenozoa</taxon>
        <taxon>Kinetoplastea</taxon>
        <taxon>Metakinetoplastina</taxon>
        <taxon>Trypanosomatida</taxon>
        <taxon>Trypanosomatidae</taxon>
        <taxon>Trypanosoma</taxon>
    </lineage>
</organism>
<evidence type="ECO:0000256" key="7">
    <source>
        <dbReference type="ARBA" id="ARBA00022801"/>
    </source>
</evidence>
<dbReference type="GO" id="GO:0004222">
    <property type="term" value="F:metalloendopeptidase activity"/>
    <property type="evidence" value="ECO:0007669"/>
    <property type="project" value="UniProtKB-UniRule"/>
</dbReference>
<dbReference type="PANTHER" id="PTHR10942">
    <property type="entry name" value="LEISHMANOLYSIN-LIKE PEPTIDASE"/>
    <property type="match status" value="1"/>
</dbReference>
<keyword evidence="8 15" id="KW-0862">Zinc</keyword>
<dbReference type="Pfam" id="PF01457">
    <property type="entry name" value="Peptidase_M8"/>
    <property type="match status" value="1"/>
</dbReference>
<keyword evidence="11" id="KW-0472">Membrane</keyword>
<evidence type="ECO:0000256" key="4">
    <source>
        <dbReference type="ARBA" id="ARBA00022670"/>
    </source>
</evidence>
<evidence type="ECO:0000256" key="13">
    <source>
        <dbReference type="ARBA" id="ARBA00023157"/>
    </source>
</evidence>
<dbReference type="VEuPathDB" id="TriTrypDB:TM35_000112410"/>
<keyword evidence="6" id="KW-0732">Signal</keyword>
<keyword evidence="12" id="KW-0865">Zymogen</keyword>
<dbReference type="PANTHER" id="PTHR10942:SF0">
    <property type="entry name" value="LEISHMANOLYSIN-LIKE PEPTIDASE"/>
    <property type="match status" value="1"/>
</dbReference>
<accession>A0A1X0NYE7</accession>
<keyword evidence="9" id="KW-0130">Cell adhesion</keyword>
<dbReference type="GO" id="GO:0007155">
    <property type="term" value="P:cell adhesion"/>
    <property type="evidence" value="ECO:0007669"/>
    <property type="project" value="UniProtKB-KW"/>
</dbReference>
<keyword evidence="18" id="KW-1185">Reference proteome</keyword>
<keyword evidence="5 15" id="KW-0479">Metal-binding</keyword>
<dbReference type="Gene3D" id="2.30.34.10">
    <property type="entry name" value="Leishmanolysin domain 4"/>
    <property type="match status" value="1"/>
</dbReference>
<keyword evidence="14" id="KW-0325">Glycoprotein</keyword>
<evidence type="ECO:0000256" key="8">
    <source>
        <dbReference type="ARBA" id="ARBA00022833"/>
    </source>
</evidence>
<dbReference type="GeneID" id="39984730"/>
<name>A0A1X0NYE7_9TRYP</name>
<dbReference type="SUPFAM" id="SSF55486">
    <property type="entry name" value="Metalloproteases ('zincins'), catalytic domain"/>
    <property type="match status" value="1"/>
</dbReference>
<dbReference type="OrthoDB" id="251630at2759"/>
<evidence type="ECO:0000256" key="2">
    <source>
        <dbReference type="ARBA" id="ARBA00004370"/>
    </source>
</evidence>
<dbReference type="EMBL" id="NBCO01000011">
    <property type="protein sequence ID" value="ORC89707.1"/>
    <property type="molecule type" value="Genomic_DNA"/>
</dbReference>
<evidence type="ECO:0000256" key="9">
    <source>
        <dbReference type="ARBA" id="ARBA00022889"/>
    </source>
</evidence>